<gene>
    <name evidence="1" type="ORF">H4696_008940</name>
</gene>
<dbReference type="EC" id="1.1.1.100" evidence="1"/>
<reference evidence="1 2" key="1">
    <citation type="submission" date="2020-10" db="EMBL/GenBank/DDBJ databases">
        <title>Sequencing the genomes of 1000 actinobacteria strains.</title>
        <authorList>
            <person name="Klenk H.-P."/>
        </authorList>
    </citation>
    <scope>NUCLEOTIDE SEQUENCE [LARGE SCALE GENOMIC DNA]</scope>
    <source>
        <strain evidence="1 2">DSM 44653</strain>
    </source>
</reference>
<keyword evidence="2" id="KW-1185">Reference proteome</keyword>
<organism evidence="1 2">
    <name type="scientific">Amycolatopsis lexingtonensis</name>
    <dbReference type="NCBI Taxonomy" id="218822"/>
    <lineage>
        <taxon>Bacteria</taxon>
        <taxon>Bacillati</taxon>
        <taxon>Actinomycetota</taxon>
        <taxon>Actinomycetes</taxon>
        <taxon>Pseudonocardiales</taxon>
        <taxon>Pseudonocardiaceae</taxon>
        <taxon>Amycolatopsis</taxon>
    </lineage>
</organism>
<keyword evidence="1" id="KW-0560">Oxidoreductase</keyword>
<sequence>MVTVIETWFLKEEFADKALQLMQEMDDIVGPGAHGDAGWSGHAQFFQREAKPAEVIMMYPWRSIELHKSLRENEEPLLADFVSTYCARERTIEYATELEVEVEHDDHHHHH</sequence>
<dbReference type="Proteomes" id="UP000631670">
    <property type="component" value="Unassembled WGS sequence"/>
</dbReference>
<dbReference type="GO" id="GO:0004316">
    <property type="term" value="F:3-oxoacyl-[acyl-carrier-protein] reductase (NADPH) activity"/>
    <property type="evidence" value="ECO:0007669"/>
    <property type="project" value="UniProtKB-EC"/>
</dbReference>
<dbReference type="EMBL" id="JADBEG010000001">
    <property type="protein sequence ID" value="MBE1501840.1"/>
    <property type="molecule type" value="Genomic_DNA"/>
</dbReference>
<dbReference type="RefSeq" id="WP_225955986.1">
    <property type="nucleotide sequence ID" value="NZ_JADBEG010000001.1"/>
</dbReference>
<comment type="caution">
    <text evidence="1">The sequence shown here is derived from an EMBL/GenBank/DDBJ whole genome shotgun (WGS) entry which is preliminary data.</text>
</comment>
<proteinExistence type="predicted"/>
<evidence type="ECO:0000313" key="2">
    <source>
        <dbReference type="Proteomes" id="UP000631670"/>
    </source>
</evidence>
<evidence type="ECO:0000313" key="1">
    <source>
        <dbReference type="EMBL" id="MBE1501840.1"/>
    </source>
</evidence>
<name>A0ABR9IF77_9PSEU</name>
<protein>
    <submittedName>
        <fullName evidence="1">3-oxoacyl-[acyl-carrier protein] reductase</fullName>
        <ecNumber evidence="1">1.1.1.100</ecNumber>
    </submittedName>
</protein>
<accession>A0ABR9IF77</accession>